<feature type="compositionally biased region" description="Low complexity" evidence="1">
    <location>
        <begin position="8"/>
        <end position="18"/>
    </location>
</feature>
<comment type="caution">
    <text evidence="2">The sequence shown here is derived from an EMBL/GenBank/DDBJ whole genome shotgun (WGS) entry which is preliminary data.</text>
</comment>
<reference evidence="2 3" key="1">
    <citation type="submission" date="2020-09" db="EMBL/GenBank/DDBJ databases">
        <title>Paenibacillus sp. strain PR3 16S rRNA gene Genome sequencing and assembly.</title>
        <authorList>
            <person name="Kim J."/>
        </authorList>
    </citation>
    <scope>NUCLEOTIDE SEQUENCE [LARGE SCALE GENOMIC DNA]</scope>
    <source>
        <strain evidence="2 3">PR3</strain>
    </source>
</reference>
<dbReference type="Proteomes" id="UP000609346">
    <property type="component" value="Unassembled WGS sequence"/>
</dbReference>
<name>A0ABR8MMP4_9BACL</name>
<feature type="compositionally biased region" description="Basic and acidic residues" evidence="1">
    <location>
        <begin position="19"/>
        <end position="30"/>
    </location>
</feature>
<dbReference type="RefSeq" id="WP_191201605.1">
    <property type="nucleotide sequence ID" value="NZ_JACXZA010000001.1"/>
</dbReference>
<evidence type="ECO:0000256" key="1">
    <source>
        <dbReference type="SAM" id="MobiDB-lite"/>
    </source>
</evidence>
<dbReference type="EMBL" id="JACXZA010000001">
    <property type="protein sequence ID" value="MBD3917289.1"/>
    <property type="molecule type" value="Genomic_DNA"/>
</dbReference>
<accession>A0ABR8MMP4</accession>
<feature type="region of interest" description="Disordered" evidence="1">
    <location>
        <begin position="1"/>
        <end position="73"/>
    </location>
</feature>
<evidence type="ECO:0000313" key="3">
    <source>
        <dbReference type="Proteomes" id="UP000609346"/>
    </source>
</evidence>
<keyword evidence="3" id="KW-1185">Reference proteome</keyword>
<gene>
    <name evidence="2" type="ORF">H8B09_00865</name>
</gene>
<protein>
    <submittedName>
        <fullName evidence="2">Uncharacterized protein</fullName>
    </submittedName>
</protein>
<organism evidence="2 3">
    <name type="scientific">Paenibacillus terricola</name>
    <dbReference type="NCBI Taxonomy" id="2763503"/>
    <lineage>
        <taxon>Bacteria</taxon>
        <taxon>Bacillati</taxon>
        <taxon>Bacillota</taxon>
        <taxon>Bacilli</taxon>
        <taxon>Bacillales</taxon>
        <taxon>Paenibacillaceae</taxon>
        <taxon>Paenibacillus</taxon>
    </lineage>
</organism>
<proteinExistence type="predicted"/>
<sequence length="73" mass="7885">MSEHIEPTTEATQETAAAETKKMSQAEKAKALLAQKKQGKNGGQQQHQGTGGVNAMKSQNNAKPQNHRRKMGV</sequence>
<evidence type="ECO:0000313" key="2">
    <source>
        <dbReference type="EMBL" id="MBD3917289.1"/>
    </source>
</evidence>